<feature type="coiled-coil region" evidence="1">
    <location>
        <begin position="28"/>
        <end position="55"/>
    </location>
</feature>
<proteinExistence type="predicted"/>
<keyword evidence="3" id="KW-1185">Reference proteome</keyword>
<gene>
    <name evidence="2" type="ORF">J422_04685</name>
</gene>
<dbReference type="Proteomes" id="UP000053695">
    <property type="component" value="Unassembled WGS sequence"/>
</dbReference>
<sequence>MEREKIIKKLLHTLEHTEEHFETIIQLLKDLNLDCKEYEELYNKLKEANEKIKKVVGG</sequence>
<keyword evidence="1" id="KW-0175">Coiled coil</keyword>
<dbReference type="PATRIC" id="fig|1069083.5.peg.916"/>
<dbReference type="STRING" id="1069083.GCA_000371805_00955"/>
<evidence type="ECO:0000313" key="3">
    <source>
        <dbReference type="Proteomes" id="UP000053695"/>
    </source>
</evidence>
<name>N6V140_9EURY</name>
<comment type="caution">
    <text evidence="2">The sequence shown here is derived from an EMBL/GenBank/DDBJ whole genome shotgun (WGS) entry which is preliminary data.</text>
</comment>
<evidence type="ECO:0000256" key="1">
    <source>
        <dbReference type="SAM" id="Coils"/>
    </source>
</evidence>
<protein>
    <submittedName>
        <fullName evidence="2">Uncharacterized protein</fullName>
    </submittedName>
</protein>
<accession>N6V140</accession>
<reference evidence="2 3" key="1">
    <citation type="journal article" date="2013" name="Genome Announc.">
        <title>Draft Genome Sequence of a Highly Flagellated, Fast-Swimming Archaeon, Methanocaldococcus villosus Strain KIN24-T80 (DSM 22612).</title>
        <authorList>
            <person name="Thennarasu S."/>
            <person name="Polireddy D."/>
            <person name="Antony A."/>
            <person name="Yada M.R."/>
            <person name="Algarawi S."/>
            <person name="Sivakumar N."/>
        </authorList>
    </citation>
    <scope>NUCLEOTIDE SEQUENCE [LARGE SCALE GENOMIC DNA]</scope>
    <source>
        <strain evidence="2 3">KIN24-T80</strain>
    </source>
</reference>
<dbReference type="EMBL" id="APMM01000030">
    <property type="protein sequence ID" value="ENN96008.1"/>
    <property type="molecule type" value="Genomic_DNA"/>
</dbReference>
<organism evidence="2 3">
    <name type="scientific">Methanocaldococcus villosus KIN24-T80</name>
    <dbReference type="NCBI Taxonomy" id="1069083"/>
    <lineage>
        <taxon>Archaea</taxon>
        <taxon>Methanobacteriati</taxon>
        <taxon>Methanobacteriota</taxon>
        <taxon>Methanomada group</taxon>
        <taxon>Methanococci</taxon>
        <taxon>Methanococcales</taxon>
        <taxon>Methanocaldococcaceae</taxon>
        <taxon>Methanocaldococcus</taxon>
    </lineage>
</organism>
<evidence type="ECO:0000313" key="2">
    <source>
        <dbReference type="EMBL" id="ENN96008.1"/>
    </source>
</evidence>
<dbReference type="RefSeq" id="WP_004591973.1">
    <property type="nucleotide sequence ID" value="NZ_APMM01000030.1"/>
</dbReference>
<dbReference type="AlphaFoldDB" id="N6V140"/>